<feature type="region of interest" description="Disordered" evidence="15">
    <location>
        <begin position="164"/>
        <end position="198"/>
    </location>
</feature>
<dbReference type="SMART" id="SM00248">
    <property type="entry name" value="ANK"/>
    <property type="match status" value="2"/>
</dbReference>
<dbReference type="InParanoid" id="A0A6I9RHE1"/>
<evidence type="ECO:0000256" key="6">
    <source>
        <dbReference type="ARBA" id="ARBA00022860"/>
    </source>
</evidence>
<dbReference type="PROSITE" id="PS50096">
    <property type="entry name" value="IQ"/>
    <property type="match status" value="2"/>
</dbReference>
<dbReference type="FunFam" id="1.25.40.20:FF:000311">
    <property type="entry name" value="Calmodulin-binding transcription activator 2"/>
    <property type="match status" value="1"/>
</dbReference>
<keyword evidence="6" id="KW-0112">Calmodulin-binding</keyword>
<dbReference type="Pfam" id="PF03859">
    <property type="entry name" value="CG-1"/>
    <property type="match status" value="1"/>
</dbReference>
<dbReference type="SMART" id="SM00015">
    <property type="entry name" value="IQ"/>
    <property type="match status" value="2"/>
</dbReference>
<sequence length="1044" mass="117897">MADARRYGLTPQLDIEQILLEAQRRWLRPTEICEILQNYRKFRIAPEPPNKPPSGSLFLFDRKVLRYFRKDGHNWRKKKDGKTVKEAHERLKAGSVDVLHCYYAHGEENENFQRRSYWMLEEDYMHIVLVHYLEVKGNKPSFGRTRDVQETAQVVNMDSPVCSNSFTNHSQLPSQTTDAESPNSAHTSEYEDAESADNYQASSRYNSFLEMQQYGDGPVMDVRLRNPHFPIASINNQCDIQGTQAAEPKSDFNSVAQEDFMRVFDGTGLGLTFSGPRTQYDLTSWDEVLEHCTTGFQTPPFHPGQAAAVEDNPRLETSTGELYTDELGVKQVDVTTTLDKSLWQLTTADIGLLGTSNAVLENGMSIEENVNAPFLIKQASLDFSNMEREGLKKYDSFSRWVSKELGEVDDSHPISNSGVYWDTVQSESVIEDSGMSNHARLDAYIMSPSLSQDQLFSIIDFTPNWAYTGMETKILITGTFLKNKEDVEKCQWSCMFGEIEVPAELLADGTLRCHAPLHKSGRVPFYITCSNRLACSEVREFEFRVDDAQDMETLDSHGYDTNEMHLHVRLEKLLNLGPVDQQKVVANSVKEHLHLSNKISSLMMEFDDEWSNLLKLTHEEGFSPDNAKDQLLEKLMKEKLHSWLLHKVAEDGKGPNVLDNEGQGVLHLAAALGYDWAIKPTITSGVNINFRDVHGWTALHWAAYCGRERTVVALIALGAAPGVLTDPTPEFPTGRTPADLASANGHKGIAGFLAESSLTNHLSTLTLKESEGSDIAELSGITDVEDVVEKSAIQVADGDLQAGLSLKDSLTAVRNASLAAARIYQVFRVHSFHRKKLIEYGDDKCGTSDERALSLIYLKTAKPGQHDMPQHAAAIRIQNKFRGWKGRKEFLIIRQRIVKIQAHVRGHQVRKHHKKIIWTVSIVEKAILRWRRKGSGLRGFRSEGLLEGRSTQNQAVKEDDYDFLQEGRKQTEARLQKALARVKSMVQYPEARDQYRRLVNVVTELQESKAMQDRILNESSEAADGDFMIELEELWQDDTPMPTA</sequence>
<evidence type="ECO:0000259" key="16">
    <source>
        <dbReference type="PROSITE" id="PS51437"/>
    </source>
</evidence>
<dbReference type="Pfam" id="PF12796">
    <property type="entry name" value="Ank_2"/>
    <property type="match status" value="1"/>
</dbReference>
<keyword evidence="5" id="KW-0106">Calcium</keyword>
<comment type="subcellular location">
    <subcellularLocation>
        <location evidence="1">Nucleus</location>
    </subcellularLocation>
</comment>
<dbReference type="InterPro" id="IPR002909">
    <property type="entry name" value="IPT_dom"/>
</dbReference>
<evidence type="ECO:0000256" key="15">
    <source>
        <dbReference type="SAM" id="MobiDB-lite"/>
    </source>
</evidence>
<dbReference type="FunFam" id="2.60.40.10:FF:000314">
    <property type="entry name" value="Calmodulin-binding transcription activator 2"/>
    <property type="match status" value="1"/>
</dbReference>
<keyword evidence="4" id="KW-0677">Repeat</keyword>
<dbReference type="SUPFAM" id="SSF48403">
    <property type="entry name" value="Ankyrin repeat"/>
    <property type="match status" value="1"/>
</dbReference>
<dbReference type="InterPro" id="IPR000048">
    <property type="entry name" value="IQ_motif_EF-hand-BS"/>
</dbReference>
<evidence type="ECO:0000256" key="12">
    <source>
        <dbReference type="ARBA" id="ARBA00023163"/>
    </source>
</evidence>
<dbReference type="Proteomes" id="UP000504607">
    <property type="component" value="Chromosome 7"/>
</dbReference>
<dbReference type="InterPro" id="IPR036770">
    <property type="entry name" value="Ankyrin_rpt-contain_sf"/>
</dbReference>
<dbReference type="InterPro" id="IPR005559">
    <property type="entry name" value="CG-1_dom"/>
</dbReference>
<evidence type="ECO:0000256" key="10">
    <source>
        <dbReference type="ARBA" id="ARBA00023125"/>
    </source>
</evidence>
<feature type="domain" description="CG-1" evidence="16">
    <location>
        <begin position="15"/>
        <end position="141"/>
    </location>
</feature>
<dbReference type="GO" id="GO:0005516">
    <property type="term" value="F:calmodulin binding"/>
    <property type="evidence" value="ECO:0007669"/>
    <property type="project" value="UniProtKB-KW"/>
</dbReference>
<evidence type="ECO:0000313" key="18">
    <source>
        <dbReference type="RefSeq" id="XP_010926291.1"/>
    </source>
</evidence>
<dbReference type="InterPro" id="IPR027417">
    <property type="entry name" value="P-loop_NTPase"/>
</dbReference>
<dbReference type="SUPFAM" id="SSF52540">
    <property type="entry name" value="P-loop containing nucleoside triphosphate hydrolases"/>
    <property type="match status" value="1"/>
</dbReference>
<name>A0A6I9RHE1_ELAGV</name>
<keyword evidence="7" id="KW-0805">Transcription regulation</keyword>
<dbReference type="GO" id="GO:0006357">
    <property type="term" value="P:regulation of transcription by RNA polymerase II"/>
    <property type="evidence" value="ECO:0007669"/>
    <property type="project" value="TreeGrafter"/>
</dbReference>
<dbReference type="GO" id="GO:0003712">
    <property type="term" value="F:transcription coregulator activity"/>
    <property type="evidence" value="ECO:0007669"/>
    <property type="project" value="TreeGrafter"/>
</dbReference>
<dbReference type="PANTHER" id="PTHR23335:SF29">
    <property type="entry name" value="CALMODULIN-BINDING TRANSCRIPTION ACTIVATOR 1"/>
    <property type="match status" value="1"/>
</dbReference>
<dbReference type="Pfam" id="PF01833">
    <property type="entry name" value="TIG"/>
    <property type="match status" value="1"/>
</dbReference>
<evidence type="ECO:0000256" key="4">
    <source>
        <dbReference type="ARBA" id="ARBA00022737"/>
    </source>
</evidence>
<dbReference type="FunCoup" id="A0A6I9RHE1">
    <property type="interactions" value="713"/>
</dbReference>
<evidence type="ECO:0000256" key="9">
    <source>
        <dbReference type="ARBA" id="ARBA00023054"/>
    </source>
</evidence>
<dbReference type="FunFam" id="1.20.5.190:FF:000003">
    <property type="entry name" value="Calmodulin-binding transcription activator 2"/>
    <property type="match status" value="1"/>
</dbReference>
<evidence type="ECO:0000256" key="7">
    <source>
        <dbReference type="ARBA" id="ARBA00023015"/>
    </source>
</evidence>
<dbReference type="Gene3D" id="1.20.5.190">
    <property type="match status" value="1"/>
</dbReference>
<accession>A0A6I9RHE1</accession>
<keyword evidence="13" id="KW-0539">Nucleus</keyword>
<keyword evidence="17" id="KW-1185">Reference proteome</keyword>
<dbReference type="Gene3D" id="2.60.40.10">
    <property type="entry name" value="Immunoglobulins"/>
    <property type="match status" value="1"/>
</dbReference>
<evidence type="ECO:0000256" key="13">
    <source>
        <dbReference type="ARBA" id="ARBA00023242"/>
    </source>
</evidence>
<organism evidence="17 18">
    <name type="scientific">Elaeis guineensis var. tenera</name>
    <name type="common">Oil palm</name>
    <dbReference type="NCBI Taxonomy" id="51953"/>
    <lineage>
        <taxon>Eukaryota</taxon>
        <taxon>Viridiplantae</taxon>
        <taxon>Streptophyta</taxon>
        <taxon>Embryophyta</taxon>
        <taxon>Tracheophyta</taxon>
        <taxon>Spermatophyta</taxon>
        <taxon>Magnoliopsida</taxon>
        <taxon>Liliopsida</taxon>
        <taxon>Arecaceae</taxon>
        <taxon>Arecoideae</taxon>
        <taxon>Cocoseae</taxon>
        <taxon>Elaeidinae</taxon>
        <taxon>Elaeis</taxon>
    </lineage>
</organism>
<dbReference type="PANTHER" id="PTHR23335">
    <property type="entry name" value="CALMODULIN-BINDING TRANSCRIPTION ACTIVATOR CAMTA"/>
    <property type="match status" value="1"/>
</dbReference>
<evidence type="ECO:0000256" key="2">
    <source>
        <dbReference type="ARBA" id="ARBA00008267"/>
    </source>
</evidence>
<protein>
    <submittedName>
        <fullName evidence="18">Calmodulin-binding transcription activator 3</fullName>
    </submittedName>
</protein>
<dbReference type="RefSeq" id="XP_010926291.1">
    <property type="nucleotide sequence ID" value="XM_010927989.3"/>
</dbReference>
<dbReference type="PROSITE" id="PS50088">
    <property type="entry name" value="ANK_REPEAT"/>
    <property type="match status" value="2"/>
</dbReference>
<evidence type="ECO:0000256" key="1">
    <source>
        <dbReference type="ARBA" id="ARBA00004123"/>
    </source>
</evidence>
<evidence type="ECO:0000256" key="11">
    <source>
        <dbReference type="ARBA" id="ARBA00023159"/>
    </source>
</evidence>
<comment type="similarity">
    <text evidence="2">Belongs to the CAMTA family.</text>
</comment>
<feature type="repeat" description="ANK" evidence="14">
    <location>
        <begin position="661"/>
        <end position="693"/>
    </location>
</feature>
<dbReference type="InterPro" id="IPR002110">
    <property type="entry name" value="Ankyrin_rpt"/>
</dbReference>
<gene>
    <name evidence="18" type="primary">LOC105048627</name>
</gene>
<dbReference type="GO" id="GO:0005634">
    <property type="term" value="C:nucleus"/>
    <property type="evidence" value="ECO:0007669"/>
    <property type="project" value="UniProtKB-SubCell"/>
</dbReference>
<dbReference type="Gene3D" id="1.25.40.20">
    <property type="entry name" value="Ankyrin repeat-containing domain"/>
    <property type="match status" value="1"/>
</dbReference>
<keyword evidence="3" id="KW-0597">Phosphoprotein</keyword>
<dbReference type="GO" id="GO:0003690">
    <property type="term" value="F:double-stranded DNA binding"/>
    <property type="evidence" value="ECO:0007669"/>
    <property type="project" value="TreeGrafter"/>
</dbReference>
<dbReference type="InterPro" id="IPR013783">
    <property type="entry name" value="Ig-like_fold"/>
</dbReference>
<dbReference type="AlphaFoldDB" id="A0A6I9RHE1"/>
<dbReference type="PROSITE" id="PS51437">
    <property type="entry name" value="CG_1"/>
    <property type="match status" value="1"/>
</dbReference>
<dbReference type="InterPro" id="IPR014756">
    <property type="entry name" value="Ig_E-set"/>
</dbReference>
<keyword evidence="12" id="KW-0804">Transcription</keyword>
<reference evidence="18" key="1">
    <citation type="submission" date="2025-08" db="UniProtKB">
        <authorList>
            <consortium name="RefSeq"/>
        </authorList>
    </citation>
    <scope>IDENTIFICATION</scope>
</reference>
<keyword evidence="8 14" id="KW-0040">ANK repeat</keyword>
<dbReference type="SMART" id="SM01076">
    <property type="entry name" value="CG-1"/>
    <property type="match status" value="1"/>
</dbReference>
<dbReference type="SUPFAM" id="SSF81296">
    <property type="entry name" value="E set domains"/>
    <property type="match status" value="1"/>
</dbReference>
<evidence type="ECO:0000256" key="3">
    <source>
        <dbReference type="ARBA" id="ARBA00022553"/>
    </source>
</evidence>
<keyword evidence="10" id="KW-0238">DNA-binding</keyword>
<evidence type="ECO:0000256" key="8">
    <source>
        <dbReference type="ARBA" id="ARBA00023043"/>
    </source>
</evidence>
<dbReference type="Pfam" id="PF00612">
    <property type="entry name" value="IQ"/>
    <property type="match status" value="2"/>
</dbReference>
<feature type="repeat" description="ANK" evidence="14">
    <location>
        <begin position="694"/>
        <end position="726"/>
    </location>
</feature>
<proteinExistence type="inferred from homology"/>
<evidence type="ECO:0000256" key="5">
    <source>
        <dbReference type="ARBA" id="ARBA00022837"/>
    </source>
</evidence>
<evidence type="ECO:0000256" key="14">
    <source>
        <dbReference type="PROSITE-ProRule" id="PRU00023"/>
    </source>
</evidence>
<dbReference type="GO" id="GO:0009409">
    <property type="term" value="P:response to cold"/>
    <property type="evidence" value="ECO:0007669"/>
    <property type="project" value="UniProtKB-ARBA"/>
</dbReference>
<keyword evidence="9" id="KW-0175">Coiled coil</keyword>
<keyword evidence="11" id="KW-0010">Activator</keyword>
<feature type="compositionally biased region" description="Polar residues" evidence="15">
    <location>
        <begin position="164"/>
        <end position="187"/>
    </location>
</feature>
<evidence type="ECO:0000313" key="17">
    <source>
        <dbReference type="Proteomes" id="UP000504607"/>
    </source>
</evidence>
<dbReference type="OrthoDB" id="407555at2759"/>